<evidence type="ECO:0000313" key="2">
    <source>
        <dbReference type="EMBL" id="TMS37331.1"/>
    </source>
</evidence>
<proteinExistence type="predicted"/>
<sequence length="99" mass="10785">MPDYPHGRDRTASKKPSALQAEFKQNNDDSGCVPFRTRPASAARRRVRGPAIFYLCSVVTFLRPAGCSGYHAAGRPGHAPAWSSPYPLSGVRAPFPLRC</sequence>
<protein>
    <submittedName>
        <fullName evidence="2">Uncharacterized protein</fullName>
    </submittedName>
</protein>
<evidence type="ECO:0000256" key="1">
    <source>
        <dbReference type="SAM" id="MobiDB-lite"/>
    </source>
</evidence>
<name>A0A4U8UVG0_STECR</name>
<reference evidence="2 3" key="1">
    <citation type="journal article" date="2015" name="Genome Biol.">
        <title>Comparative genomics of Steinernema reveals deeply conserved gene regulatory networks.</title>
        <authorList>
            <person name="Dillman A.R."/>
            <person name="Macchietto M."/>
            <person name="Porter C.F."/>
            <person name="Rogers A."/>
            <person name="Williams B."/>
            <person name="Antoshechkin I."/>
            <person name="Lee M.M."/>
            <person name="Goodwin Z."/>
            <person name="Lu X."/>
            <person name="Lewis E.E."/>
            <person name="Goodrich-Blair H."/>
            <person name="Stock S.P."/>
            <person name="Adams B.J."/>
            <person name="Sternberg P.W."/>
            <person name="Mortazavi A."/>
        </authorList>
    </citation>
    <scope>NUCLEOTIDE SEQUENCE [LARGE SCALE GENOMIC DNA]</scope>
    <source>
        <strain evidence="2 3">ALL</strain>
    </source>
</reference>
<feature type="region of interest" description="Disordered" evidence="1">
    <location>
        <begin position="1"/>
        <end position="27"/>
    </location>
</feature>
<evidence type="ECO:0000313" key="3">
    <source>
        <dbReference type="Proteomes" id="UP000298663"/>
    </source>
</evidence>
<feature type="compositionally biased region" description="Basic and acidic residues" evidence="1">
    <location>
        <begin position="1"/>
        <end position="12"/>
    </location>
</feature>
<gene>
    <name evidence="2" type="ORF">L596_004284</name>
</gene>
<keyword evidence="3" id="KW-1185">Reference proteome</keyword>
<accession>A0A4U8UVG0</accession>
<organism evidence="2 3">
    <name type="scientific">Steinernema carpocapsae</name>
    <name type="common">Entomopathogenic nematode</name>
    <dbReference type="NCBI Taxonomy" id="34508"/>
    <lineage>
        <taxon>Eukaryota</taxon>
        <taxon>Metazoa</taxon>
        <taxon>Ecdysozoa</taxon>
        <taxon>Nematoda</taxon>
        <taxon>Chromadorea</taxon>
        <taxon>Rhabditida</taxon>
        <taxon>Tylenchina</taxon>
        <taxon>Panagrolaimomorpha</taxon>
        <taxon>Strongyloidoidea</taxon>
        <taxon>Steinernematidae</taxon>
        <taxon>Steinernema</taxon>
    </lineage>
</organism>
<reference evidence="2 3" key="2">
    <citation type="journal article" date="2019" name="G3 (Bethesda)">
        <title>Hybrid Assembly of the Genome of the Entomopathogenic Nematode Steinernema carpocapsae Identifies the X-Chromosome.</title>
        <authorList>
            <person name="Serra L."/>
            <person name="Macchietto M."/>
            <person name="Macias-Munoz A."/>
            <person name="McGill C.J."/>
            <person name="Rodriguez I.M."/>
            <person name="Rodriguez B."/>
            <person name="Murad R."/>
            <person name="Mortazavi A."/>
        </authorList>
    </citation>
    <scope>NUCLEOTIDE SEQUENCE [LARGE SCALE GENOMIC DNA]</scope>
    <source>
        <strain evidence="2 3">ALL</strain>
    </source>
</reference>
<dbReference type="EMBL" id="CM016762">
    <property type="protein sequence ID" value="TMS37331.1"/>
    <property type="molecule type" value="Genomic_DNA"/>
</dbReference>
<dbReference type="EMBL" id="AZBU02000001">
    <property type="protein sequence ID" value="TMS37331.1"/>
    <property type="molecule type" value="Genomic_DNA"/>
</dbReference>
<dbReference type="AlphaFoldDB" id="A0A4U8UVG0"/>
<dbReference type="Proteomes" id="UP000298663">
    <property type="component" value="Chromosome X"/>
</dbReference>
<comment type="caution">
    <text evidence="2">The sequence shown here is derived from an EMBL/GenBank/DDBJ whole genome shotgun (WGS) entry which is preliminary data.</text>
</comment>